<dbReference type="InterPro" id="IPR000792">
    <property type="entry name" value="Tscrpt_reg_LuxR_C"/>
</dbReference>
<evidence type="ECO:0000256" key="2">
    <source>
        <dbReference type="ARBA" id="ARBA00023125"/>
    </source>
</evidence>
<keyword evidence="3" id="KW-0804">Transcription</keyword>
<dbReference type="CDD" id="cd06170">
    <property type="entry name" value="LuxR_C_like"/>
    <property type="match status" value="1"/>
</dbReference>
<dbReference type="Proteomes" id="UP000616608">
    <property type="component" value="Unassembled WGS sequence"/>
</dbReference>
<sequence>MTSISLWKRQLTYWKENYDSFQYRKHIITHLQKDMRIDSYCFSIVDPQTLCSLGAVTDEVINQLHGKIIALEQHPNTIDAYHDLWQHNNYFQRLSDTKIEDNYRYQRLLRLSGYTDEIRMCLPCGAENYGYLTLFRTEGYFTNYEAQYLVALQKDIAQHLKDYYYVVPTTQSGVYGNGCLIMNQVLKVTSGNEEGLSFMYYLQQQEGTLHLPKLLQTLYMKCHKEQATISLLTPIKDLGYFKVTATVVATKNTEIIILIQAATNEMITAHLMQAYQLTERESDIAVLLIQGKATKDIASQLSLSPHTVQDYLKQVFKKAQVHSRTELSWKLCGGIP</sequence>
<evidence type="ECO:0000313" key="6">
    <source>
        <dbReference type="Proteomes" id="UP000616608"/>
    </source>
</evidence>
<dbReference type="SMART" id="SM00421">
    <property type="entry name" value="HTH_LUXR"/>
    <property type="match status" value="1"/>
</dbReference>
<feature type="domain" description="HTH luxR-type" evidence="4">
    <location>
        <begin position="270"/>
        <end position="335"/>
    </location>
</feature>
<evidence type="ECO:0000256" key="1">
    <source>
        <dbReference type="ARBA" id="ARBA00023015"/>
    </source>
</evidence>
<dbReference type="InterPro" id="IPR016032">
    <property type="entry name" value="Sig_transdc_resp-reg_C-effctor"/>
</dbReference>
<dbReference type="PANTHER" id="PTHR44688:SF16">
    <property type="entry name" value="DNA-BINDING TRANSCRIPTIONAL ACTIVATOR DEVR_DOSR"/>
    <property type="match status" value="1"/>
</dbReference>
<dbReference type="EMBL" id="BMJT01000012">
    <property type="protein sequence ID" value="GGG32341.1"/>
    <property type="molecule type" value="Genomic_DNA"/>
</dbReference>
<organism evidence="5 6">
    <name type="scientific">Lysinibacillus alkalisoli</name>
    <dbReference type="NCBI Taxonomy" id="1911548"/>
    <lineage>
        <taxon>Bacteria</taxon>
        <taxon>Bacillati</taxon>
        <taxon>Bacillota</taxon>
        <taxon>Bacilli</taxon>
        <taxon>Bacillales</taxon>
        <taxon>Bacillaceae</taxon>
        <taxon>Lysinibacillus</taxon>
    </lineage>
</organism>
<dbReference type="InterPro" id="IPR036388">
    <property type="entry name" value="WH-like_DNA-bd_sf"/>
</dbReference>
<comment type="caution">
    <text evidence="5">The sequence shown here is derived from an EMBL/GenBank/DDBJ whole genome shotgun (WGS) entry which is preliminary data.</text>
</comment>
<dbReference type="PROSITE" id="PS50043">
    <property type="entry name" value="HTH_LUXR_2"/>
    <property type="match status" value="1"/>
</dbReference>
<dbReference type="PRINTS" id="PR00038">
    <property type="entry name" value="HTHLUXR"/>
</dbReference>
<keyword evidence="1" id="KW-0805">Transcription regulation</keyword>
<evidence type="ECO:0000256" key="3">
    <source>
        <dbReference type="ARBA" id="ARBA00023163"/>
    </source>
</evidence>
<dbReference type="SUPFAM" id="SSF46894">
    <property type="entry name" value="C-terminal effector domain of the bipartite response regulators"/>
    <property type="match status" value="1"/>
</dbReference>
<keyword evidence="2" id="KW-0238">DNA-binding</keyword>
<gene>
    <name evidence="5" type="ORF">GCM10007425_28730</name>
</gene>
<dbReference type="GO" id="GO:0003677">
    <property type="term" value="F:DNA binding"/>
    <property type="evidence" value="ECO:0007669"/>
    <property type="project" value="UniProtKB-KW"/>
</dbReference>
<evidence type="ECO:0000313" key="5">
    <source>
        <dbReference type="EMBL" id="GGG32341.1"/>
    </source>
</evidence>
<reference evidence="5" key="2">
    <citation type="submission" date="2020-09" db="EMBL/GenBank/DDBJ databases">
        <authorList>
            <person name="Sun Q."/>
            <person name="Zhou Y."/>
        </authorList>
    </citation>
    <scope>NUCLEOTIDE SEQUENCE</scope>
    <source>
        <strain evidence="5">CGMCC 1.15760</strain>
    </source>
</reference>
<dbReference type="Pfam" id="PF00196">
    <property type="entry name" value="GerE"/>
    <property type="match status" value="1"/>
</dbReference>
<proteinExistence type="predicted"/>
<dbReference type="Gene3D" id="1.10.10.10">
    <property type="entry name" value="Winged helix-like DNA-binding domain superfamily/Winged helix DNA-binding domain"/>
    <property type="match status" value="1"/>
</dbReference>
<reference evidence="5" key="1">
    <citation type="journal article" date="2014" name="Int. J. Syst. Evol. Microbiol.">
        <title>Complete genome sequence of Corynebacterium casei LMG S-19264T (=DSM 44701T), isolated from a smear-ripened cheese.</title>
        <authorList>
            <consortium name="US DOE Joint Genome Institute (JGI-PGF)"/>
            <person name="Walter F."/>
            <person name="Albersmeier A."/>
            <person name="Kalinowski J."/>
            <person name="Ruckert C."/>
        </authorList>
    </citation>
    <scope>NUCLEOTIDE SEQUENCE</scope>
    <source>
        <strain evidence="5">CGMCC 1.15760</strain>
    </source>
</reference>
<protein>
    <recommendedName>
        <fullName evidence="4">HTH luxR-type domain-containing protein</fullName>
    </recommendedName>
</protein>
<dbReference type="PANTHER" id="PTHR44688">
    <property type="entry name" value="DNA-BINDING TRANSCRIPTIONAL ACTIVATOR DEVR_DOSR"/>
    <property type="match status" value="1"/>
</dbReference>
<dbReference type="RefSeq" id="WP_188615760.1">
    <property type="nucleotide sequence ID" value="NZ_BMJT01000012.1"/>
</dbReference>
<dbReference type="AlphaFoldDB" id="A0A917LJQ9"/>
<dbReference type="GO" id="GO:0006355">
    <property type="term" value="P:regulation of DNA-templated transcription"/>
    <property type="evidence" value="ECO:0007669"/>
    <property type="project" value="InterPro"/>
</dbReference>
<keyword evidence="6" id="KW-1185">Reference proteome</keyword>
<accession>A0A917LJQ9</accession>
<name>A0A917LJQ9_9BACI</name>
<evidence type="ECO:0000259" key="4">
    <source>
        <dbReference type="PROSITE" id="PS50043"/>
    </source>
</evidence>